<evidence type="ECO:0000256" key="1">
    <source>
        <dbReference type="SAM" id="MobiDB-lite"/>
    </source>
</evidence>
<reference evidence="2 3" key="1">
    <citation type="submission" date="2021-06" db="EMBL/GenBank/DDBJ databases">
        <authorList>
            <person name="Palmer J.M."/>
        </authorList>
    </citation>
    <scope>NUCLEOTIDE SEQUENCE [LARGE SCALE GENOMIC DNA]</scope>
    <source>
        <strain evidence="2 3">AS_MEX2019</strain>
        <tissue evidence="2">Muscle</tissue>
    </source>
</reference>
<keyword evidence="3" id="KW-1185">Reference proteome</keyword>
<protein>
    <submittedName>
        <fullName evidence="2">Uncharacterized protein</fullName>
    </submittedName>
</protein>
<gene>
    <name evidence="2" type="ORF">AMECASPLE_020185</name>
</gene>
<dbReference type="EMBL" id="JAHRIP010076904">
    <property type="protein sequence ID" value="MEQ2311454.1"/>
    <property type="molecule type" value="Genomic_DNA"/>
</dbReference>
<feature type="region of interest" description="Disordered" evidence="1">
    <location>
        <begin position="114"/>
        <end position="137"/>
    </location>
</feature>
<evidence type="ECO:0000313" key="3">
    <source>
        <dbReference type="Proteomes" id="UP001469553"/>
    </source>
</evidence>
<feature type="compositionally biased region" description="Polar residues" evidence="1">
    <location>
        <begin position="116"/>
        <end position="129"/>
    </location>
</feature>
<evidence type="ECO:0000313" key="2">
    <source>
        <dbReference type="EMBL" id="MEQ2311454.1"/>
    </source>
</evidence>
<name>A0ABV0ZYV7_9TELE</name>
<organism evidence="2 3">
    <name type="scientific">Ameca splendens</name>
    <dbReference type="NCBI Taxonomy" id="208324"/>
    <lineage>
        <taxon>Eukaryota</taxon>
        <taxon>Metazoa</taxon>
        <taxon>Chordata</taxon>
        <taxon>Craniata</taxon>
        <taxon>Vertebrata</taxon>
        <taxon>Euteleostomi</taxon>
        <taxon>Actinopterygii</taxon>
        <taxon>Neopterygii</taxon>
        <taxon>Teleostei</taxon>
        <taxon>Neoteleostei</taxon>
        <taxon>Acanthomorphata</taxon>
        <taxon>Ovalentaria</taxon>
        <taxon>Atherinomorphae</taxon>
        <taxon>Cyprinodontiformes</taxon>
        <taxon>Goodeidae</taxon>
        <taxon>Ameca</taxon>
    </lineage>
</organism>
<accession>A0ABV0ZYV7</accession>
<proteinExistence type="predicted"/>
<comment type="caution">
    <text evidence="2">The sequence shown here is derived from an EMBL/GenBank/DDBJ whole genome shotgun (WGS) entry which is preliminary data.</text>
</comment>
<dbReference type="Proteomes" id="UP001469553">
    <property type="component" value="Unassembled WGS sequence"/>
</dbReference>
<sequence length="137" mass="15346">MVAWHARLMTIKGKALEVDTLVDEHMAAQHKALTQPPVNTDSVPLPLRKVNSRTLVHACMSIHTIASSHIWRQNLHSPSLYGSLFFPPILSFSDEVLSPTAGSSCRVVSQREVGRQQEQSFRNTQLMTSHSEKQMNT</sequence>